<dbReference type="Proteomes" id="UP000189670">
    <property type="component" value="Unassembled WGS sequence"/>
</dbReference>
<organism evidence="1 2">
    <name type="scientific">Candidatus Magnetoglobus multicellularis str. Araruama</name>
    <dbReference type="NCBI Taxonomy" id="890399"/>
    <lineage>
        <taxon>Bacteria</taxon>
        <taxon>Pseudomonadati</taxon>
        <taxon>Thermodesulfobacteriota</taxon>
        <taxon>Desulfobacteria</taxon>
        <taxon>Desulfobacterales</taxon>
        <taxon>Desulfobacteraceae</taxon>
        <taxon>Candidatus Magnetoglobus</taxon>
    </lineage>
</organism>
<dbReference type="EMBL" id="ATBP01002579">
    <property type="protein sequence ID" value="ETR65702.1"/>
    <property type="molecule type" value="Genomic_DNA"/>
</dbReference>
<gene>
    <name evidence="1" type="ORF">OMM_05950</name>
</gene>
<evidence type="ECO:0000313" key="2">
    <source>
        <dbReference type="Proteomes" id="UP000189670"/>
    </source>
</evidence>
<proteinExistence type="predicted"/>
<evidence type="ECO:0000313" key="1">
    <source>
        <dbReference type="EMBL" id="ETR65702.1"/>
    </source>
</evidence>
<dbReference type="AlphaFoldDB" id="A0A1V1NSX5"/>
<comment type="caution">
    <text evidence="1">The sequence shown here is derived from an EMBL/GenBank/DDBJ whole genome shotgun (WGS) entry which is preliminary data.</text>
</comment>
<protein>
    <submittedName>
        <fullName evidence="1">Uncharacterized protein</fullName>
    </submittedName>
</protein>
<sequence length="193" mass="23265">MESFHHGCRLLNAILLIMRLFLVEMADHSSDRLPYWELLSNSLFPEQCLLPEHNHHLCIQMQPENLRINSEHYCLVESKGTKQDSIPVLNEKQMTVQTLLKRILWIQYYKVPVLLEIPDHDMLRHLFHLKSFQNYHTFYLVNSRRAYKDCHFDNQYLYSVLTMRSRNHVYKQVDQFPGSTQMSQPLCHHHKYR</sequence>
<name>A0A1V1NSX5_9BACT</name>
<reference evidence="2" key="1">
    <citation type="submission" date="2012-11" db="EMBL/GenBank/DDBJ databases">
        <authorList>
            <person name="Lucero-Rivera Y.E."/>
            <person name="Tovar-Ramirez D."/>
        </authorList>
    </citation>
    <scope>NUCLEOTIDE SEQUENCE [LARGE SCALE GENOMIC DNA]</scope>
    <source>
        <strain evidence="2">Araruama</strain>
    </source>
</reference>
<accession>A0A1V1NSX5</accession>